<accession>A0ACB7Z5I9</accession>
<proteinExistence type="predicted"/>
<dbReference type="EMBL" id="CM037154">
    <property type="protein sequence ID" value="KAH7860797.1"/>
    <property type="molecule type" value="Genomic_DNA"/>
</dbReference>
<organism evidence="1 2">
    <name type="scientific">Vaccinium darrowii</name>
    <dbReference type="NCBI Taxonomy" id="229202"/>
    <lineage>
        <taxon>Eukaryota</taxon>
        <taxon>Viridiplantae</taxon>
        <taxon>Streptophyta</taxon>
        <taxon>Embryophyta</taxon>
        <taxon>Tracheophyta</taxon>
        <taxon>Spermatophyta</taxon>
        <taxon>Magnoliopsida</taxon>
        <taxon>eudicotyledons</taxon>
        <taxon>Gunneridae</taxon>
        <taxon>Pentapetalae</taxon>
        <taxon>asterids</taxon>
        <taxon>Ericales</taxon>
        <taxon>Ericaceae</taxon>
        <taxon>Vaccinioideae</taxon>
        <taxon>Vaccinieae</taxon>
        <taxon>Vaccinium</taxon>
    </lineage>
</organism>
<reference evidence="1 2" key="1">
    <citation type="journal article" date="2021" name="Hortic Res">
        <title>High-quality reference genome and annotation aids understanding of berry development for evergreen blueberry (Vaccinium darrowii).</title>
        <authorList>
            <person name="Yu J."/>
            <person name="Hulse-Kemp A.M."/>
            <person name="Babiker E."/>
            <person name="Staton M."/>
        </authorList>
    </citation>
    <scope>NUCLEOTIDE SEQUENCE [LARGE SCALE GENOMIC DNA]</scope>
    <source>
        <strain evidence="2">cv. NJ 8807/NJ 8810</strain>
        <tissue evidence="1">Young leaf</tissue>
    </source>
</reference>
<comment type="caution">
    <text evidence="1">The sequence shown here is derived from an EMBL/GenBank/DDBJ whole genome shotgun (WGS) entry which is preliminary data.</text>
</comment>
<evidence type="ECO:0000313" key="2">
    <source>
        <dbReference type="Proteomes" id="UP000828048"/>
    </source>
</evidence>
<name>A0ACB7Z5I9_9ERIC</name>
<sequence length="458" mass="52144">MAIGIEGERDLLARSLIKSYGKDREIWVKHYCSSHQILLVGEGDFSFSLSLARSFGSASNILATSLDSYDELIKKYKQVKWNLKKLALLGASILHGVDATKMEHHTDLKMRKFDRIIFNFPHAGFDGKEDSTHLIEKHKKVVHGFFRNASGMLRANGEIHVNHKTTPPFNRWNLEELASKTSLALTERVDFKAEDYQGYSNKRGAGRKSDDPFPLGECSTYKFIFSPNAKKMSKVLWSSDTAHITFHKFEGTPIETVPQPIIPYEFRQPQTNFTAYPNNIPGHFESPPTIGISNECSRRSFSHVRETEGRNDCDVYNSIHKALGLGFATNMGEVPGRGPSFQRQMELLMIRHPTASSNLEKLEGLGCTILHEFDAKTMSHDPRLTSKLFDRVVFNFPHAGFSFTFREHDAYQIELHQNVVKGFLRSAYEMLEKGGEVHITHKTAYPFDKWQIEKLAEI</sequence>
<keyword evidence="2" id="KW-1185">Reference proteome</keyword>
<protein>
    <submittedName>
        <fullName evidence="1">Uncharacterized protein</fullName>
    </submittedName>
</protein>
<gene>
    <name evidence="1" type="ORF">Vadar_018105</name>
</gene>
<evidence type="ECO:0000313" key="1">
    <source>
        <dbReference type="EMBL" id="KAH7860797.1"/>
    </source>
</evidence>
<dbReference type="Proteomes" id="UP000828048">
    <property type="component" value="Chromosome 4"/>
</dbReference>